<reference evidence="5 6" key="1">
    <citation type="submission" date="2020-12" db="EMBL/GenBank/DDBJ databases">
        <title>Enhanced detection system for hospital associated transmission using whole genome sequencing surveillance.</title>
        <authorList>
            <person name="Harrison L.H."/>
            <person name="Van Tyne D."/>
            <person name="Marsh J.W."/>
            <person name="Griffith M.P."/>
            <person name="Snyder D.J."/>
            <person name="Cooper V.S."/>
            <person name="Mustapha M."/>
        </authorList>
    </citation>
    <scope>NUCLEOTIDE SEQUENCE [LARGE SCALE GENOMIC DNA]</scope>
    <source>
        <strain evidence="5 6">PR00195</strain>
    </source>
</reference>
<evidence type="ECO:0000313" key="6">
    <source>
        <dbReference type="Proteomes" id="UP000619976"/>
    </source>
</evidence>
<feature type="domain" description="HTH araC/xylS-type" evidence="4">
    <location>
        <begin position="180"/>
        <end position="278"/>
    </location>
</feature>
<accession>A0ABS0W2C6</accession>
<dbReference type="Proteomes" id="UP000619976">
    <property type="component" value="Unassembled WGS sequence"/>
</dbReference>
<evidence type="ECO:0000256" key="2">
    <source>
        <dbReference type="ARBA" id="ARBA00023125"/>
    </source>
</evidence>
<dbReference type="NCBIfam" id="NF040475">
    <property type="entry name" value="chlor_reg_RclR"/>
    <property type="match status" value="1"/>
</dbReference>
<dbReference type="RefSeq" id="WP_115065135.1">
    <property type="nucleotide sequence ID" value="NZ_CAXOKJ010000002.1"/>
</dbReference>
<dbReference type="PANTHER" id="PTHR46796">
    <property type="entry name" value="HTH-TYPE TRANSCRIPTIONAL ACTIVATOR RHAS-RELATED"/>
    <property type="match status" value="1"/>
</dbReference>
<dbReference type="SUPFAM" id="SSF46689">
    <property type="entry name" value="Homeodomain-like"/>
    <property type="match status" value="2"/>
</dbReference>
<evidence type="ECO:0000256" key="3">
    <source>
        <dbReference type="ARBA" id="ARBA00023163"/>
    </source>
</evidence>
<dbReference type="SMART" id="SM00342">
    <property type="entry name" value="HTH_ARAC"/>
    <property type="match status" value="1"/>
</dbReference>
<evidence type="ECO:0000259" key="4">
    <source>
        <dbReference type="PROSITE" id="PS01124"/>
    </source>
</evidence>
<proteinExistence type="predicted"/>
<dbReference type="InterPro" id="IPR018060">
    <property type="entry name" value="HTH_AraC"/>
</dbReference>
<dbReference type="PROSITE" id="PS01124">
    <property type="entry name" value="HTH_ARAC_FAMILY_2"/>
    <property type="match status" value="1"/>
</dbReference>
<keyword evidence="3" id="KW-0804">Transcription</keyword>
<gene>
    <name evidence="5" type="ORF">JFQ69_07305</name>
</gene>
<evidence type="ECO:0000256" key="1">
    <source>
        <dbReference type="ARBA" id="ARBA00023015"/>
    </source>
</evidence>
<keyword evidence="6" id="KW-1185">Reference proteome</keyword>
<dbReference type="InterPro" id="IPR018062">
    <property type="entry name" value="HTH_AraC-typ_CS"/>
</dbReference>
<dbReference type="Pfam" id="PF12833">
    <property type="entry name" value="HTH_18"/>
    <property type="match status" value="1"/>
</dbReference>
<dbReference type="EMBL" id="JAEKCB010000003">
    <property type="protein sequence ID" value="MBJ2117462.1"/>
    <property type="molecule type" value="Genomic_DNA"/>
</dbReference>
<dbReference type="InterPro" id="IPR053531">
    <property type="entry name" value="RCS-HTH_transactivator"/>
</dbReference>
<dbReference type="InterPro" id="IPR020449">
    <property type="entry name" value="Tscrpt_reg_AraC-type_HTH"/>
</dbReference>
<dbReference type="SUPFAM" id="SSF51182">
    <property type="entry name" value="RmlC-like cupins"/>
    <property type="match status" value="1"/>
</dbReference>
<organism evidence="5 6">
    <name type="scientific">Proteus penneri</name>
    <dbReference type="NCBI Taxonomy" id="102862"/>
    <lineage>
        <taxon>Bacteria</taxon>
        <taxon>Pseudomonadati</taxon>
        <taxon>Pseudomonadota</taxon>
        <taxon>Gammaproteobacteria</taxon>
        <taxon>Enterobacterales</taxon>
        <taxon>Morganellaceae</taxon>
        <taxon>Proteus</taxon>
    </lineage>
</organism>
<evidence type="ECO:0000313" key="5">
    <source>
        <dbReference type="EMBL" id="MBJ2117462.1"/>
    </source>
</evidence>
<name>A0ABS0W2C6_9GAMM</name>
<dbReference type="PROSITE" id="PS00041">
    <property type="entry name" value="HTH_ARAC_FAMILY_1"/>
    <property type="match status" value="1"/>
</dbReference>
<protein>
    <submittedName>
        <fullName evidence="5">AraC family transcriptional regulator</fullName>
    </submittedName>
</protein>
<dbReference type="PANTHER" id="PTHR46796:SF7">
    <property type="entry name" value="ARAC FAMILY TRANSCRIPTIONAL REGULATOR"/>
    <property type="match status" value="1"/>
</dbReference>
<dbReference type="InterPro" id="IPR032783">
    <property type="entry name" value="AraC_lig"/>
</dbReference>
<keyword evidence="1" id="KW-0805">Transcription regulation</keyword>
<comment type="caution">
    <text evidence="5">The sequence shown here is derived from an EMBL/GenBank/DDBJ whole genome shotgun (WGS) entry which is preliminary data.</text>
</comment>
<dbReference type="InterPro" id="IPR050204">
    <property type="entry name" value="AraC_XylS_family_regulators"/>
</dbReference>
<sequence>MDTLSRLLILNILEGAIDKNCLLGDSWKIHHTTGEFSVVRWHTVTQGAAKIETPTGQTFTLRPGRIVLLPHNSAHCLNQLEDEPTHIICGSLRLQYSARHFLTTLPEVLYLAPSNNSLEFYWLKEVICFLQQESDTGMLGSDALCSQQCSTLFTLAIRNWLTQVTTEKNLLNLLLHPRLGLVISQMIENPSHPWTIKELAQQSYMSRASFAQLFRKISNTTPMSVLTMLRLQIAAQTLSRETLPIVVIAESVGYANESSFHKAFVREFNCTPGEYRKKIKLLGTE</sequence>
<dbReference type="InterPro" id="IPR009057">
    <property type="entry name" value="Homeodomain-like_sf"/>
</dbReference>
<dbReference type="PRINTS" id="PR00032">
    <property type="entry name" value="HTHARAC"/>
</dbReference>
<keyword evidence="2" id="KW-0238">DNA-binding</keyword>
<dbReference type="GeneID" id="76522011"/>
<dbReference type="InterPro" id="IPR011051">
    <property type="entry name" value="RmlC_Cupin_sf"/>
</dbReference>
<dbReference type="Gene3D" id="1.10.10.60">
    <property type="entry name" value="Homeodomain-like"/>
    <property type="match status" value="2"/>
</dbReference>
<dbReference type="Pfam" id="PF12852">
    <property type="entry name" value="Cupin_6"/>
    <property type="match status" value="1"/>
</dbReference>